<dbReference type="Pfam" id="PF08787">
    <property type="entry name" value="Alginate_lyase2"/>
    <property type="match status" value="1"/>
</dbReference>
<reference evidence="3 4" key="1">
    <citation type="submission" date="2024-09" db="EMBL/GenBank/DDBJ databases">
        <authorList>
            <person name="Sun Q."/>
            <person name="Mori K."/>
        </authorList>
    </citation>
    <scope>NUCLEOTIDE SEQUENCE [LARGE SCALE GENOMIC DNA]</scope>
    <source>
        <strain evidence="3 4">CGMCC 1.15906</strain>
    </source>
</reference>
<dbReference type="Gene3D" id="2.60.120.200">
    <property type="match status" value="1"/>
</dbReference>
<evidence type="ECO:0000313" key="3">
    <source>
        <dbReference type="EMBL" id="MFC0624531.1"/>
    </source>
</evidence>
<feature type="signal peptide" evidence="1">
    <location>
        <begin position="1"/>
        <end position="21"/>
    </location>
</feature>
<dbReference type="Proteomes" id="UP001589890">
    <property type="component" value="Unassembled WGS sequence"/>
</dbReference>
<keyword evidence="3" id="KW-0456">Lyase</keyword>
<dbReference type="InterPro" id="IPR014895">
    <property type="entry name" value="Alginate_lyase_2"/>
</dbReference>
<evidence type="ECO:0000259" key="2">
    <source>
        <dbReference type="Pfam" id="PF08787"/>
    </source>
</evidence>
<dbReference type="InterPro" id="IPR013320">
    <property type="entry name" value="ConA-like_dom_sf"/>
</dbReference>
<feature type="domain" description="Alginate lyase 2" evidence="2">
    <location>
        <begin position="42"/>
        <end position="255"/>
    </location>
</feature>
<keyword evidence="1" id="KW-0732">Signal</keyword>
<name>A0ABV6QKL6_9ACTN</name>
<protein>
    <submittedName>
        <fullName evidence="3">Polysaccharide lyase family 7 protein</fullName>
    </submittedName>
</protein>
<keyword evidence="4" id="KW-1185">Reference proteome</keyword>
<evidence type="ECO:0000256" key="1">
    <source>
        <dbReference type="SAM" id="SignalP"/>
    </source>
</evidence>
<proteinExistence type="predicted"/>
<accession>A0ABV6QKL6</accession>
<dbReference type="SUPFAM" id="SSF49899">
    <property type="entry name" value="Concanavalin A-like lectins/glucanases"/>
    <property type="match status" value="1"/>
</dbReference>
<gene>
    <name evidence="3" type="ORF">ACFFGN_10700</name>
</gene>
<comment type="caution">
    <text evidence="3">The sequence shown here is derived from an EMBL/GenBank/DDBJ whole genome shotgun (WGS) entry which is preliminary data.</text>
</comment>
<dbReference type="RefSeq" id="WP_380046008.1">
    <property type="nucleotide sequence ID" value="NZ_JBHLTC010000012.1"/>
</dbReference>
<feature type="chain" id="PRO_5047105934" evidence="1">
    <location>
        <begin position="22"/>
        <end position="256"/>
    </location>
</feature>
<evidence type="ECO:0000313" key="4">
    <source>
        <dbReference type="Proteomes" id="UP001589890"/>
    </source>
</evidence>
<dbReference type="GO" id="GO:0016829">
    <property type="term" value="F:lyase activity"/>
    <property type="evidence" value="ECO:0007669"/>
    <property type="project" value="UniProtKB-KW"/>
</dbReference>
<dbReference type="EMBL" id="JBHLTC010000012">
    <property type="protein sequence ID" value="MFC0624531.1"/>
    <property type="molecule type" value="Genomic_DNA"/>
</dbReference>
<organism evidence="3 4">
    <name type="scientific">Kribbella deserti</name>
    <dbReference type="NCBI Taxonomy" id="1926257"/>
    <lineage>
        <taxon>Bacteria</taxon>
        <taxon>Bacillati</taxon>
        <taxon>Actinomycetota</taxon>
        <taxon>Actinomycetes</taxon>
        <taxon>Propionibacteriales</taxon>
        <taxon>Kribbellaceae</taxon>
        <taxon>Kribbella</taxon>
    </lineage>
</organism>
<sequence length="256" mass="28270">MRGYRPLAVLLSMVASATLVAQTSSSSTAAPADGCSYPGNVLDLSHWKLQLPLDDPNKEGTQILQITQPQLDTYRVSPWFKTRSCEAVQFRNPVNGVKTPNTTYARSELREMDSTGKEARWSSNSGTHTMVIDQAITHLPEVKRHVVAGQIHDGNDRSVFRLEGSNLYVTRDNDTHYKLVTSDYKLGTRFQAKFVVSDGSIKAYYNNVLQATIPVSFTTGYFKAGVYTQANCVNSSPCDSSNFGQVIVYDVSVTHS</sequence>